<gene>
    <name evidence="4" type="ORF">GH811_13665</name>
</gene>
<sequence length="317" mass="34600">MKMDANTILAMAEKSTQQIRSLPEVFGKDLAGKVAIVTGGATGLGYNVVNRLAEAGVRVVIASRKEMTGLKAEADFRARDFEVRWFQTDVAKVSDCYAAVDYAVAQYGSVDIVVANAAVWSMYSFLDMPEAAFDAVINTDLKGEYFIAQAAARVMVAQKTKGKIVFISSVAHKGSDAAKLGTMTHYNAAKGAIVSMTKGIAKELRQYGISVNCVAPGGMLTAGALTNAAEAVGLYGPEFAEERGKYGRETPMAMNPDEVRWWYWRCVPPCRTSSLVRPLMWMVVRCSVIRRSHGVTRLPAVSRDRKRIDQRGHSIIK</sequence>
<dbReference type="InterPro" id="IPR020904">
    <property type="entry name" value="Sc_DH/Rdtase_CS"/>
</dbReference>
<evidence type="ECO:0000256" key="1">
    <source>
        <dbReference type="ARBA" id="ARBA00006484"/>
    </source>
</evidence>
<evidence type="ECO:0000256" key="2">
    <source>
        <dbReference type="ARBA" id="ARBA00023002"/>
    </source>
</evidence>
<dbReference type="Proteomes" id="UP000622405">
    <property type="component" value="Unassembled WGS sequence"/>
</dbReference>
<dbReference type="PROSITE" id="PS00061">
    <property type="entry name" value="ADH_SHORT"/>
    <property type="match status" value="1"/>
</dbReference>
<keyword evidence="2" id="KW-0560">Oxidoreductase</keyword>
<comment type="caution">
    <text evidence="4">The sequence shown here is derived from an EMBL/GenBank/DDBJ whole genome shotgun (WGS) entry which is preliminary data.</text>
</comment>
<organism evidence="4 5">
    <name type="scientific">Acetobacterium malicum</name>
    <dbReference type="NCBI Taxonomy" id="52692"/>
    <lineage>
        <taxon>Bacteria</taxon>
        <taxon>Bacillati</taxon>
        <taxon>Bacillota</taxon>
        <taxon>Clostridia</taxon>
        <taxon>Eubacteriales</taxon>
        <taxon>Eubacteriaceae</taxon>
        <taxon>Acetobacterium</taxon>
    </lineage>
</organism>
<proteinExistence type="inferred from homology"/>
<dbReference type="PRINTS" id="PR00080">
    <property type="entry name" value="SDRFAMILY"/>
</dbReference>
<dbReference type="PANTHER" id="PTHR42760">
    <property type="entry name" value="SHORT-CHAIN DEHYDROGENASES/REDUCTASES FAMILY MEMBER"/>
    <property type="match status" value="1"/>
</dbReference>
<dbReference type="PANTHER" id="PTHR42760:SF133">
    <property type="entry name" value="3-OXOACYL-[ACYL-CARRIER-PROTEIN] REDUCTASE"/>
    <property type="match status" value="1"/>
</dbReference>
<dbReference type="SUPFAM" id="SSF51735">
    <property type="entry name" value="NAD(P)-binding Rossmann-fold domains"/>
    <property type="match status" value="1"/>
</dbReference>
<evidence type="ECO:0000313" key="4">
    <source>
        <dbReference type="EMBL" id="MBC3900664.1"/>
    </source>
</evidence>
<evidence type="ECO:0000256" key="3">
    <source>
        <dbReference type="RuleBase" id="RU000363"/>
    </source>
</evidence>
<protein>
    <submittedName>
        <fullName evidence="4">SDR family NAD(P)-dependent oxidoreductase</fullName>
    </submittedName>
</protein>
<dbReference type="Pfam" id="PF00106">
    <property type="entry name" value="adh_short"/>
    <property type="match status" value="1"/>
</dbReference>
<accession>A0ABR6YZQ5</accession>
<reference evidence="4 5" key="1">
    <citation type="journal article" date="2020" name="mSystems">
        <title>Defining Genomic and Predicted Metabolic Features of the Acetobacterium Genus.</title>
        <authorList>
            <person name="Ross D.E."/>
            <person name="Marshall C.W."/>
            <person name="Gulliver D."/>
            <person name="May H.D."/>
            <person name="Norman R.S."/>
        </authorList>
    </citation>
    <scope>NUCLEOTIDE SEQUENCE [LARGE SCALE GENOMIC DNA]</scope>
    <source>
        <strain evidence="4 5">DSM 4132</strain>
    </source>
</reference>
<dbReference type="Gene3D" id="3.40.50.720">
    <property type="entry name" value="NAD(P)-binding Rossmann-like Domain"/>
    <property type="match status" value="1"/>
</dbReference>
<dbReference type="CDD" id="cd05233">
    <property type="entry name" value="SDR_c"/>
    <property type="match status" value="1"/>
</dbReference>
<name>A0ABR6YZQ5_9FIRM</name>
<comment type="similarity">
    <text evidence="1 3">Belongs to the short-chain dehydrogenases/reductases (SDR) family.</text>
</comment>
<dbReference type="PRINTS" id="PR00081">
    <property type="entry name" value="GDHRDH"/>
</dbReference>
<keyword evidence="5" id="KW-1185">Reference proteome</keyword>
<dbReference type="RefSeq" id="WP_186894827.1">
    <property type="nucleotide sequence ID" value="NZ_WJBE01000014.1"/>
</dbReference>
<dbReference type="EMBL" id="WJBE01000014">
    <property type="protein sequence ID" value="MBC3900664.1"/>
    <property type="molecule type" value="Genomic_DNA"/>
</dbReference>
<dbReference type="InterPro" id="IPR036291">
    <property type="entry name" value="NAD(P)-bd_dom_sf"/>
</dbReference>
<evidence type="ECO:0000313" key="5">
    <source>
        <dbReference type="Proteomes" id="UP000622405"/>
    </source>
</evidence>
<dbReference type="InterPro" id="IPR002347">
    <property type="entry name" value="SDR_fam"/>
</dbReference>